<dbReference type="PANTHER" id="PTHR34005:SF7">
    <property type="entry name" value="PROTEIN CBG26726"/>
    <property type="match status" value="1"/>
</dbReference>
<accession>A0A1I7TBM7</accession>
<reference evidence="3" key="1">
    <citation type="submission" date="2016-11" db="UniProtKB">
        <authorList>
            <consortium name="WormBaseParasite"/>
        </authorList>
    </citation>
    <scope>IDENTIFICATION</scope>
</reference>
<dbReference type="eggNOG" id="KOG4297">
    <property type="taxonomic scope" value="Eukaryota"/>
</dbReference>
<evidence type="ECO:0000313" key="2">
    <source>
        <dbReference type="Proteomes" id="UP000095282"/>
    </source>
</evidence>
<evidence type="ECO:0000256" key="1">
    <source>
        <dbReference type="SAM" id="MobiDB-lite"/>
    </source>
</evidence>
<dbReference type="AlphaFoldDB" id="A0A1I7TBM7"/>
<evidence type="ECO:0000313" key="3">
    <source>
        <dbReference type="WBParaSite" id="Csp11.Scaffold574.g4358.t1"/>
    </source>
</evidence>
<dbReference type="Proteomes" id="UP000095282">
    <property type="component" value="Unplaced"/>
</dbReference>
<organism evidence="2 3">
    <name type="scientific">Caenorhabditis tropicalis</name>
    <dbReference type="NCBI Taxonomy" id="1561998"/>
    <lineage>
        <taxon>Eukaryota</taxon>
        <taxon>Metazoa</taxon>
        <taxon>Ecdysozoa</taxon>
        <taxon>Nematoda</taxon>
        <taxon>Chromadorea</taxon>
        <taxon>Rhabditida</taxon>
        <taxon>Rhabditina</taxon>
        <taxon>Rhabditomorpha</taxon>
        <taxon>Rhabditoidea</taxon>
        <taxon>Rhabditidae</taxon>
        <taxon>Peloderinae</taxon>
        <taxon>Caenorhabditis</taxon>
    </lineage>
</organism>
<feature type="region of interest" description="Disordered" evidence="1">
    <location>
        <begin position="364"/>
        <end position="413"/>
    </location>
</feature>
<sequence>MTAIPVVIKSLFVAYDAYCKKCEMNEGYKMTQIPVFPKVMENTESFKVMAGSNGDRMLGLTLDNESNSRVCYESLEFIRKWLKGWFVSYDEMLAQLEEPFPENTIAVSFGAKSFQIGNSCAEFYENKRTQGSFSYQKISPNVMVTYFNKDDINFLAGFTYFPVLRDAARCFGNDRAALYMAIPSIESFPLRDRAKTIELNKAYGRYCSVAKKRVVVEAKGKYPMHLEYDALYGTFSYIMCEECLVDSVTYKWKDPSEADSSVEIAQKLQELADNGTGTVEVFHTRGSLSSSEKRIVDLKEFLEANPSFNVHSKHALIAKIVLGEEFKDRIGGEPVEQAEPTEVAKVAPEPTEVAKTKAMCGCGMATDSKKETLTKQKDSSITEFSDSEASEASEDSKEAPAEFDSDVDAVIVN</sequence>
<dbReference type="STRING" id="1561998.A0A1I7TBM7"/>
<protein>
    <submittedName>
        <fullName evidence="3">DUF3825 domain-containing protein</fullName>
    </submittedName>
</protein>
<dbReference type="PANTHER" id="PTHR34005">
    <property type="entry name" value="PROTEIN CBG15054-RELATED"/>
    <property type="match status" value="1"/>
</dbReference>
<dbReference type="WBParaSite" id="Csp11.Scaffold574.g4358.t1">
    <property type="protein sequence ID" value="Csp11.Scaffold574.g4358.t1"/>
    <property type="gene ID" value="Csp11.Scaffold574.g4358"/>
</dbReference>
<name>A0A1I7TBM7_9PELO</name>
<keyword evidence="2" id="KW-1185">Reference proteome</keyword>
<proteinExistence type="predicted"/>
<feature type="compositionally biased region" description="Basic and acidic residues" evidence="1">
    <location>
        <begin position="367"/>
        <end position="380"/>
    </location>
</feature>